<reference evidence="1" key="1">
    <citation type="journal article" date="2014" name="Front. Microbiol.">
        <title>High frequency of phylogenetically diverse reductive dehalogenase-homologous genes in deep subseafloor sedimentary metagenomes.</title>
        <authorList>
            <person name="Kawai M."/>
            <person name="Futagami T."/>
            <person name="Toyoda A."/>
            <person name="Takaki Y."/>
            <person name="Nishi S."/>
            <person name="Hori S."/>
            <person name="Arai W."/>
            <person name="Tsubouchi T."/>
            <person name="Morono Y."/>
            <person name="Uchiyama I."/>
            <person name="Ito T."/>
            <person name="Fujiyama A."/>
            <person name="Inagaki F."/>
            <person name="Takami H."/>
        </authorList>
    </citation>
    <scope>NUCLEOTIDE SEQUENCE</scope>
    <source>
        <strain evidence="1">Expedition CK06-06</strain>
    </source>
</reference>
<dbReference type="EMBL" id="BARU01007726">
    <property type="protein sequence ID" value="GAH47063.1"/>
    <property type="molecule type" value="Genomic_DNA"/>
</dbReference>
<comment type="caution">
    <text evidence="1">The sequence shown here is derived from an EMBL/GenBank/DDBJ whole genome shotgun (WGS) entry which is preliminary data.</text>
</comment>
<evidence type="ECO:0000313" key="1">
    <source>
        <dbReference type="EMBL" id="GAH47063.1"/>
    </source>
</evidence>
<protein>
    <submittedName>
        <fullName evidence="1">Uncharacterized protein</fullName>
    </submittedName>
</protein>
<accession>X1HP59</accession>
<proteinExistence type="predicted"/>
<organism evidence="1">
    <name type="scientific">marine sediment metagenome</name>
    <dbReference type="NCBI Taxonomy" id="412755"/>
    <lineage>
        <taxon>unclassified sequences</taxon>
        <taxon>metagenomes</taxon>
        <taxon>ecological metagenomes</taxon>
    </lineage>
</organism>
<feature type="non-terminal residue" evidence="1">
    <location>
        <position position="1"/>
    </location>
</feature>
<name>X1HP59_9ZZZZ</name>
<dbReference type="AlphaFoldDB" id="X1HP59"/>
<sequence>FKICGICAMKILPIAFDSLGVRSMATYVETDDIRIFIDPGVSIAPDRYSLPPHRIELDRHQEMWKAIKHWVGVSDIIIITQMDKQITMIILHYSKLPILIYDEHFHIFL</sequence>
<gene>
    <name evidence="1" type="ORF">S03H2_15220</name>
</gene>